<dbReference type="Proteomes" id="UP000503349">
    <property type="component" value="Chromosome 12"/>
</dbReference>
<feature type="compositionally biased region" description="Basic and acidic residues" evidence="1">
    <location>
        <begin position="353"/>
        <end position="362"/>
    </location>
</feature>
<feature type="compositionally biased region" description="Acidic residues" evidence="1">
    <location>
        <begin position="101"/>
        <end position="114"/>
    </location>
</feature>
<reference evidence="3" key="2">
    <citation type="submission" date="2019-02" db="EMBL/GenBank/DDBJ databases">
        <title>Opniocepnalus argus Var Kimnra genome.</title>
        <authorList>
            <person name="Zhou C."/>
            <person name="Xiao S."/>
        </authorList>
    </citation>
    <scope>NUCLEOTIDE SEQUENCE [LARGE SCALE GENOMIC DNA]</scope>
</reference>
<evidence type="ECO:0000256" key="1">
    <source>
        <dbReference type="SAM" id="MobiDB-lite"/>
    </source>
</evidence>
<dbReference type="AlphaFoldDB" id="A0A6G1Q2Y5"/>
<gene>
    <name evidence="2" type="ORF">EXN66_Car012401</name>
</gene>
<evidence type="ECO:0000313" key="3">
    <source>
        <dbReference type="Proteomes" id="UP000503349"/>
    </source>
</evidence>
<feature type="region of interest" description="Disordered" evidence="1">
    <location>
        <begin position="340"/>
        <end position="362"/>
    </location>
</feature>
<evidence type="ECO:0000313" key="2">
    <source>
        <dbReference type="EMBL" id="KAF3696723.1"/>
    </source>
</evidence>
<name>A0A6G1Q2Y5_CHAAH</name>
<organism evidence="2 3">
    <name type="scientific">Channa argus</name>
    <name type="common">Northern snakehead</name>
    <name type="synonym">Ophicephalus argus</name>
    <dbReference type="NCBI Taxonomy" id="215402"/>
    <lineage>
        <taxon>Eukaryota</taxon>
        <taxon>Metazoa</taxon>
        <taxon>Chordata</taxon>
        <taxon>Craniata</taxon>
        <taxon>Vertebrata</taxon>
        <taxon>Euteleostomi</taxon>
        <taxon>Actinopterygii</taxon>
        <taxon>Neopterygii</taxon>
        <taxon>Teleostei</taxon>
        <taxon>Neoteleostei</taxon>
        <taxon>Acanthomorphata</taxon>
        <taxon>Anabantaria</taxon>
        <taxon>Anabantiformes</taxon>
        <taxon>Channoidei</taxon>
        <taxon>Channidae</taxon>
        <taxon>Channa</taxon>
    </lineage>
</organism>
<proteinExistence type="predicted"/>
<protein>
    <submittedName>
        <fullName evidence="2">PR domain zinc finger protein 16</fullName>
    </submittedName>
</protein>
<dbReference type="InterPro" id="IPR046341">
    <property type="entry name" value="SET_dom_sf"/>
</dbReference>
<accession>A0A6G1Q2Y5</accession>
<feature type="compositionally biased region" description="Basic residues" evidence="1">
    <location>
        <begin position="154"/>
        <end position="174"/>
    </location>
</feature>
<reference evidence="2 3" key="1">
    <citation type="submission" date="2019-02" db="EMBL/GenBank/DDBJ databases">
        <title>Opniocepnalus argus genome.</title>
        <authorList>
            <person name="Zhou C."/>
            <person name="Xiao S."/>
        </authorList>
    </citation>
    <scope>NUCLEOTIDE SEQUENCE [LARGE SCALE GENOMIC DNA]</scope>
    <source>
        <strain evidence="2">OARG1902GOOAL</strain>
        <tissue evidence="2">Muscle</tissue>
    </source>
</reference>
<dbReference type="EMBL" id="CM015723">
    <property type="protein sequence ID" value="KAF3696723.1"/>
    <property type="molecule type" value="Genomic_DNA"/>
</dbReference>
<keyword evidence="3" id="KW-1185">Reference proteome</keyword>
<dbReference type="Gene3D" id="2.170.270.10">
    <property type="entry name" value="SET domain"/>
    <property type="match status" value="1"/>
</dbReference>
<sequence length="362" mass="39140">MAHCGFLMSPRLATSAGRTASCVFNTLLLLHVRSGWCTGIKFSLYSKGCQATLHWGAKASQPQRPPFTSPVQPYSKEVQEKRKGGRGDEEREVERSGGVGDDSEPVESMYDTETDLPGLAAGSGGGGDSPEDDADDGVMNMSPLPSPTPSLPNNHHHLLHPHIYSTHHHHHHLHNNSNNSSSNDQDFTTPKEGSPYEAPVYIPDDIPIPSELELRESSVPGAGLGVWAKTHIGAGERFGLHSTLHHGATGKDGSFGWEPSVGQAGNLIKRSWSWGLREWGEGRQSGRGGTRKEGGPVFIPRFIVASIPLPLHLSPPSTTCLQATTSVPREMSATEKKAHKGLTFHMAGSPHLKRPDNPRRLD</sequence>
<feature type="region of interest" description="Disordered" evidence="1">
    <location>
        <begin position="56"/>
        <end position="197"/>
    </location>
</feature>
<feature type="compositionally biased region" description="Basic and acidic residues" evidence="1">
    <location>
        <begin position="77"/>
        <end position="95"/>
    </location>
</feature>